<dbReference type="SMART" id="SM00423">
    <property type="entry name" value="PSI"/>
    <property type="match status" value="1"/>
</dbReference>
<name>A0A0J9U3S4_FUSO4</name>
<reference evidence="4" key="1">
    <citation type="submission" date="2007-04" db="EMBL/GenBank/DDBJ databases">
        <authorList>
            <consortium name="The Broad Institute Genome Sequencing Platform"/>
            <person name="Birren B."/>
            <person name="Lander E."/>
            <person name="Galagan J."/>
            <person name="Nusbaum C."/>
            <person name="Devon K."/>
            <person name="Ma L.-J."/>
            <person name="Jaffe D."/>
            <person name="Butler J."/>
            <person name="Alvarez P."/>
            <person name="Gnerre S."/>
            <person name="Grabherr M."/>
            <person name="Kleber M."/>
            <person name="Mauceli E."/>
            <person name="Brockman W."/>
            <person name="MacCallum I.A."/>
            <person name="Young S."/>
            <person name="LaButti K."/>
            <person name="DeCaprio D."/>
            <person name="Crawford M."/>
            <person name="Koehrsen M."/>
            <person name="Engels R."/>
            <person name="Montgomery P."/>
            <person name="Pearson M."/>
            <person name="Howarth C."/>
            <person name="Larson L."/>
            <person name="White J."/>
            <person name="O'Leary S."/>
            <person name="Kodira C."/>
            <person name="Zeng Q."/>
            <person name="Yandava C."/>
            <person name="Alvarado L."/>
            <person name="Kistler C."/>
            <person name="Shim W.-B."/>
            <person name="Kang S."/>
            <person name="Woloshuk C."/>
        </authorList>
    </citation>
    <scope>NUCLEOTIDE SEQUENCE</scope>
    <source>
        <strain evidence="4">4287</strain>
    </source>
</reference>
<dbReference type="VEuPathDB" id="FungiDB:FOXG_17810"/>
<gene>
    <name evidence="4" type="ORF">FOXG_17810</name>
</gene>
<keyword evidence="2" id="KW-0472">Membrane</keyword>
<keyword evidence="1" id="KW-0325">Glycoprotein</keyword>
<dbReference type="AlphaFoldDB" id="A0A0J9U3S4"/>
<evidence type="ECO:0000313" key="5">
    <source>
        <dbReference type="Proteomes" id="UP000009097"/>
    </source>
</evidence>
<dbReference type="OrthoDB" id="5427091at2759"/>
<sequence length="167" mass="19405">MDSLRLSQYDIQAARANFTLYGNHDDEHFLRCWKHQTCKGCLAASQCGWCPFTWSCVPNTSNIPLLAPAYNENVCPHWAERWELRTRPLGCQVSSITSLTAIVTIISTLVFVSLMVGLVRAIRWFWQYHKKHPGWWRLRNQRWARTWFRAGEFEPLLPGSWPDNGGP</sequence>
<keyword evidence="2" id="KW-0812">Transmembrane</keyword>
<feature type="domain" description="PSI" evidence="3">
    <location>
        <begin position="31"/>
        <end position="76"/>
    </location>
</feature>
<dbReference type="Proteomes" id="UP000009097">
    <property type="component" value="Unassembled WGS sequence"/>
</dbReference>
<feature type="transmembrane region" description="Helical" evidence="2">
    <location>
        <begin position="99"/>
        <end position="122"/>
    </location>
</feature>
<organism evidence="4 5">
    <name type="scientific">Fusarium oxysporum f. sp. lycopersici (strain 4287 / CBS 123668 / FGSC 9935 / NRRL 34936)</name>
    <name type="common">Fusarium vascular wilt of tomato</name>
    <dbReference type="NCBI Taxonomy" id="426428"/>
    <lineage>
        <taxon>Eukaryota</taxon>
        <taxon>Fungi</taxon>
        <taxon>Dikarya</taxon>
        <taxon>Ascomycota</taxon>
        <taxon>Pezizomycotina</taxon>
        <taxon>Sordariomycetes</taxon>
        <taxon>Hypocreomycetidae</taxon>
        <taxon>Hypocreales</taxon>
        <taxon>Nectriaceae</taxon>
        <taxon>Fusarium</taxon>
        <taxon>Fusarium oxysporum species complex</taxon>
    </lineage>
</organism>
<evidence type="ECO:0000313" key="4">
    <source>
        <dbReference type="EMBL" id="KNA93728.1"/>
    </source>
</evidence>
<dbReference type="InterPro" id="IPR016201">
    <property type="entry name" value="PSI"/>
</dbReference>
<evidence type="ECO:0000259" key="3">
    <source>
        <dbReference type="SMART" id="SM00423"/>
    </source>
</evidence>
<proteinExistence type="predicted"/>
<dbReference type="RefSeq" id="XP_018231774.1">
    <property type="nucleotide sequence ID" value="XM_018397797.1"/>
</dbReference>
<evidence type="ECO:0000256" key="1">
    <source>
        <dbReference type="ARBA" id="ARBA00023180"/>
    </source>
</evidence>
<protein>
    <recommendedName>
        <fullName evidence="3">PSI domain-containing protein</fullName>
    </recommendedName>
</protein>
<dbReference type="EMBL" id="DS231696">
    <property type="protein sequence ID" value="KNA93728.1"/>
    <property type="molecule type" value="Genomic_DNA"/>
</dbReference>
<keyword evidence="2" id="KW-1133">Transmembrane helix</keyword>
<reference evidence="4" key="2">
    <citation type="journal article" date="2010" name="Nature">
        <title>Comparative genomics reveals mobile pathogenicity chromosomes in Fusarium.</title>
        <authorList>
            <person name="Ma L.J."/>
            <person name="van der Does H.C."/>
            <person name="Borkovich K.A."/>
            <person name="Coleman J.J."/>
            <person name="Daboussi M.J."/>
            <person name="Di Pietro A."/>
            <person name="Dufresne M."/>
            <person name="Freitag M."/>
            <person name="Grabherr M."/>
            <person name="Henrissat B."/>
            <person name="Houterman P.M."/>
            <person name="Kang S."/>
            <person name="Shim W.B."/>
            <person name="Woloshuk C."/>
            <person name="Xie X."/>
            <person name="Xu J.R."/>
            <person name="Antoniw J."/>
            <person name="Baker S.E."/>
            <person name="Bluhm B.H."/>
            <person name="Breakspear A."/>
            <person name="Brown D.W."/>
            <person name="Butchko R.A."/>
            <person name="Chapman S."/>
            <person name="Coulson R."/>
            <person name="Coutinho P.M."/>
            <person name="Danchin E.G."/>
            <person name="Diener A."/>
            <person name="Gale L.R."/>
            <person name="Gardiner D.M."/>
            <person name="Goff S."/>
            <person name="Hammond-Kosack K.E."/>
            <person name="Hilburn K."/>
            <person name="Hua-Van A."/>
            <person name="Jonkers W."/>
            <person name="Kazan K."/>
            <person name="Kodira C.D."/>
            <person name="Koehrsen M."/>
            <person name="Kumar L."/>
            <person name="Lee Y.H."/>
            <person name="Li L."/>
            <person name="Manners J.M."/>
            <person name="Miranda-Saavedra D."/>
            <person name="Mukherjee M."/>
            <person name="Park G."/>
            <person name="Park J."/>
            <person name="Park S.Y."/>
            <person name="Proctor R.H."/>
            <person name="Regev A."/>
            <person name="Ruiz-Roldan M.C."/>
            <person name="Sain D."/>
            <person name="Sakthikumar S."/>
            <person name="Sykes S."/>
            <person name="Schwartz D.C."/>
            <person name="Turgeon B.G."/>
            <person name="Wapinski I."/>
            <person name="Yoder O."/>
            <person name="Young S."/>
            <person name="Zeng Q."/>
            <person name="Zhou S."/>
            <person name="Galagan J."/>
            <person name="Cuomo C.A."/>
            <person name="Kistler H.C."/>
            <person name="Rep M."/>
        </authorList>
    </citation>
    <scope>NUCLEOTIDE SEQUENCE [LARGE SCALE GENOMIC DNA]</scope>
    <source>
        <strain evidence="4">4287</strain>
    </source>
</reference>
<dbReference type="GeneID" id="28958516"/>
<accession>A0A0J9U3S4</accession>
<dbReference type="KEGG" id="fox:FOXG_17810"/>
<evidence type="ECO:0000256" key="2">
    <source>
        <dbReference type="SAM" id="Phobius"/>
    </source>
</evidence>